<evidence type="ECO:0000256" key="1">
    <source>
        <dbReference type="ARBA" id="ARBA00023015"/>
    </source>
</evidence>
<dbReference type="PANTHER" id="PTHR16088">
    <property type="entry name" value="YY1 ASSOCIATED PROTEIN-RELATED"/>
    <property type="match status" value="1"/>
</dbReference>
<comment type="caution">
    <text evidence="5">The sequence shown here is derived from an EMBL/GenBank/DDBJ whole genome shotgun (WGS) entry which is preliminary data.</text>
</comment>
<feature type="compositionally biased region" description="Acidic residues" evidence="4">
    <location>
        <begin position="522"/>
        <end position="557"/>
    </location>
</feature>
<sequence length="557" mass="62702">MIKTHNQALMSKDNDDDEAICKRTRARCSLASSTLDDLEAFLHETDDDDEDEISNVDEEKEEYRKFLAATVSHSCEVQDCDYDEDKDVDFEIQQALETDDEEASIPRPVTRRKRRPKISNDCRSRSLRPLVPIFPITQPVTRFYAVAATPTPVNGFFSQAQIRELHCLVHDHLQLLIQVYSLCAFDHSKQRIGTQVQGLLSEMVQKQQRPSHLLDLVGRYLVDVSTAVQEYRKRQVESGIDSMFERLPLFESGRKDPGKDVAELAQVFLPFFKVSLFPEKPPGGGKRSLFTSGEDELLALGIMEYNSDWKAIKQRFLPCKSEHQIFIRKKNKGASKAFENPVKAALRMKNSKKNNEACTQRLAPCVFPLGMRKPHKKTVVRVASDLPPVNQCSKTSTIKGGMASSCSSSFLSGIRPQLLSLFNNSPREIDHSAELGDSCFHPFLRKSEYEMSRRENLEAGTGKNAKLCQLEDTLGAGDKTCIPVAGRNDGSHVTGSSATSRCIDEIGDQSNQGIVMEHEELSDSDQEMMEEEHVEFDCEEMTDSQGENDSECEENSR</sequence>
<dbReference type="GO" id="GO:0003712">
    <property type="term" value="F:transcription coregulator activity"/>
    <property type="evidence" value="ECO:0007669"/>
    <property type="project" value="TreeGrafter"/>
</dbReference>
<feature type="region of interest" description="Disordered" evidence="4">
    <location>
        <begin position="521"/>
        <end position="557"/>
    </location>
</feature>
<gene>
    <name evidence="5" type="ORF">F2Q70_00008279</name>
</gene>
<dbReference type="AlphaFoldDB" id="A0A8S9LTP7"/>
<dbReference type="GO" id="GO:0005634">
    <property type="term" value="C:nucleus"/>
    <property type="evidence" value="ECO:0007669"/>
    <property type="project" value="TreeGrafter"/>
</dbReference>
<reference evidence="5" key="1">
    <citation type="submission" date="2019-12" db="EMBL/GenBank/DDBJ databases">
        <title>Genome sequencing and annotation of Brassica cretica.</title>
        <authorList>
            <person name="Studholme D.J."/>
            <person name="Sarris P.F."/>
        </authorList>
    </citation>
    <scope>NUCLEOTIDE SEQUENCE</scope>
    <source>
        <strain evidence="5">PFS-102/07</strain>
        <tissue evidence="5">Leaf</tissue>
    </source>
</reference>
<accession>A0A8S9LTP7</accession>
<keyword evidence="1" id="KW-0805">Transcription regulation</keyword>
<evidence type="ECO:0000256" key="4">
    <source>
        <dbReference type="SAM" id="MobiDB-lite"/>
    </source>
</evidence>
<dbReference type="PANTHER" id="PTHR16088:SF3">
    <property type="entry name" value="GON-4-LIKE PROTEIN"/>
    <property type="match status" value="1"/>
</dbReference>
<protein>
    <recommendedName>
        <fullName evidence="6">GON-4-like protein</fullName>
    </recommendedName>
</protein>
<dbReference type="EMBL" id="QGKY02000089">
    <property type="protein sequence ID" value="KAF2609892.1"/>
    <property type="molecule type" value="Genomic_DNA"/>
</dbReference>
<dbReference type="GO" id="GO:0006355">
    <property type="term" value="P:regulation of DNA-templated transcription"/>
    <property type="evidence" value="ECO:0007669"/>
    <property type="project" value="TreeGrafter"/>
</dbReference>
<evidence type="ECO:0000313" key="5">
    <source>
        <dbReference type="EMBL" id="KAF2609892.1"/>
    </source>
</evidence>
<feature type="region of interest" description="Disordered" evidence="4">
    <location>
        <begin position="97"/>
        <end position="118"/>
    </location>
</feature>
<keyword evidence="3" id="KW-0539">Nucleus</keyword>
<dbReference type="InterPro" id="IPR052435">
    <property type="entry name" value="YY1-Transcr_Regul"/>
</dbReference>
<keyword evidence="2" id="KW-0804">Transcription</keyword>
<name>A0A8S9LTP7_BRACR</name>
<evidence type="ECO:0000256" key="2">
    <source>
        <dbReference type="ARBA" id="ARBA00023163"/>
    </source>
</evidence>
<evidence type="ECO:0008006" key="6">
    <source>
        <dbReference type="Google" id="ProtNLM"/>
    </source>
</evidence>
<organism evidence="5">
    <name type="scientific">Brassica cretica</name>
    <name type="common">Mustard</name>
    <dbReference type="NCBI Taxonomy" id="69181"/>
    <lineage>
        <taxon>Eukaryota</taxon>
        <taxon>Viridiplantae</taxon>
        <taxon>Streptophyta</taxon>
        <taxon>Embryophyta</taxon>
        <taxon>Tracheophyta</taxon>
        <taxon>Spermatophyta</taxon>
        <taxon>Magnoliopsida</taxon>
        <taxon>eudicotyledons</taxon>
        <taxon>Gunneridae</taxon>
        <taxon>Pentapetalae</taxon>
        <taxon>rosids</taxon>
        <taxon>malvids</taxon>
        <taxon>Brassicales</taxon>
        <taxon>Brassicaceae</taxon>
        <taxon>Brassiceae</taxon>
        <taxon>Brassica</taxon>
    </lineage>
</organism>
<evidence type="ECO:0000256" key="3">
    <source>
        <dbReference type="ARBA" id="ARBA00023242"/>
    </source>
</evidence>
<proteinExistence type="predicted"/>